<evidence type="ECO:0000313" key="4">
    <source>
        <dbReference type="EMBL" id="KKZ13537.1"/>
    </source>
</evidence>
<name>A0A6N3X483_9SYNE</name>
<feature type="non-terminal residue" evidence="4">
    <location>
        <position position="1"/>
    </location>
</feature>
<dbReference type="Proteomes" id="UP000035054">
    <property type="component" value="Unassembled WGS sequence"/>
</dbReference>
<accession>A0A6N3X483</accession>
<dbReference type="Pfam" id="PF10458">
    <property type="entry name" value="Val_tRNA-synt_C"/>
    <property type="match status" value="1"/>
</dbReference>
<keyword evidence="1" id="KW-0547">Nucleotide-binding</keyword>
<evidence type="ECO:0000313" key="5">
    <source>
        <dbReference type="Proteomes" id="UP000035054"/>
    </source>
</evidence>
<dbReference type="GO" id="GO:0005737">
    <property type="term" value="C:cytoplasm"/>
    <property type="evidence" value="ECO:0007669"/>
    <property type="project" value="InterPro"/>
</dbReference>
<keyword evidence="4" id="KW-0436">Ligase</keyword>
<sequence>LQEAKDDIASLTKAGTVDISTTSVNLPRCLSAVSGDLQILLPVGDLVDMDALRGRLQKDLGKAGKEIAILSERLRNPKFLDQAPKDVVSKMRFNLSEAQQQHRLAQSRLTALD</sequence>
<dbReference type="AlphaFoldDB" id="A0A6N3X483"/>
<dbReference type="SUPFAM" id="SSF46589">
    <property type="entry name" value="tRNA-binding arm"/>
    <property type="match status" value="1"/>
</dbReference>
<dbReference type="EMBL" id="JXUO01000226">
    <property type="protein sequence ID" value="KKZ13537.1"/>
    <property type="molecule type" value="Genomic_DNA"/>
</dbReference>
<evidence type="ECO:0000256" key="2">
    <source>
        <dbReference type="ARBA" id="ARBA00022840"/>
    </source>
</evidence>
<proteinExistence type="predicted"/>
<dbReference type="GO" id="GO:0006438">
    <property type="term" value="P:valyl-tRNA aminoacylation"/>
    <property type="evidence" value="ECO:0007669"/>
    <property type="project" value="InterPro"/>
</dbReference>
<evidence type="ECO:0000259" key="3">
    <source>
        <dbReference type="Pfam" id="PF10458"/>
    </source>
</evidence>
<dbReference type="InterPro" id="IPR019499">
    <property type="entry name" value="Val-tRNA_synth_tRNA-bd"/>
</dbReference>
<dbReference type="InterPro" id="IPR037118">
    <property type="entry name" value="Val-tRNA_synth_C_sf"/>
</dbReference>
<keyword evidence="4" id="KW-0030">Aminoacyl-tRNA synthetase</keyword>
<gene>
    <name evidence="4" type="ORF">TH68_06735</name>
</gene>
<keyword evidence="2" id="KW-0067">ATP-binding</keyword>
<comment type="caution">
    <text evidence="4">The sequence shown here is derived from an EMBL/GenBank/DDBJ whole genome shotgun (WGS) entry which is preliminary data.</text>
</comment>
<feature type="domain" description="Valyl-tRNA synthetase tRNA-binding arm" evidence="3">
    <location>
        <begin position="48"/>
        <end position="112"/>
    </location>
</feature>
<dbReference type="InterPro" id="IPR010978">
    <property type="entry name" value="tRNA-bd_arm"/>
</dbReference>
<dbReference type="GO" id="GO:0005524">
    <property type="term" value="F:ATP binding"/>
    <property type="evidence" value="ECO:0007669"/>
    <property type="project" value="UniProtKB-KW"/>
</dbReference>
<organism evidence="4 5">
    <name type="scientific">Candidatus Synechococcus spongiarum 142</name>
    <dbReference type="NCBI Taxonomy" id="1608213"/>
    <lineage>
        <taxon>Bacteria</taxon>
        <taxon>Bacillati</taxon>
        <taxon>Cyanobacteriota</taxon>
        <taxon>Cyanophyceae</taxon>
        <taxon>Synechococcales</taxon>
        <taxon>Synechococcaceae</taxon>
        <taxon>Synechococcus</taxon>
    </lineage>
</organism>
<dbReference type="GO" id="GO:0004832">
    <property type="term" value="F:valine-tRNA ligase activity"/>
    <property type="evidence" value="ECO:0007669"/>
    <property type="project" value="InterPro"/>
</dbReference>
<reference evidence="4 5" key="1">
    <citation type="submission" date="2015-01" db="EMBL/GenBank/DDBJ databases">
        <title>Lifestyle Evolution in Cyanobacterial Symbionts of Sponges.</title>
        <authorList>
            <person name="Burgsdorf I."/>
            <person name="Slaby B.M."/>
            <person name="Handley K.M."/>
            <person name="Haber M."/>
            <person name="Blom J."/>
            <person name="Marshall C.W."/>
            <person name="Gilbert J.A."/>
            <person name="Hentschel U."/>
            <person name="Steindler L."/>
        </authorList>
    </citation>
    <scope>NUCLEOTIDE SEQUENCE [LARGE SCALE GENOMIC DNA]</scope>
    <source>
        <strain evidence="4">142</strain>
    </source>
</reference>
<evidence type="ECO:0000256" key="1">
    <source>
        <dbReference type="ARBA" id="ARBA00022741"/>
    </source>
</evidence>
<protein>
    <submittedName>
        <fullName evidence="4">Valyl-tRNA synthetase</fullName>
    </submittedName>
</protein>
<dbReference type="Gene3D" id="1.10.287.380">
    <property type="entry name" value="Valyl-tRNA synthetase, C-terminal domain"/>
    <property type="match status" value="1"/>
</dbReference>